<dbReference type="VEuPathDB" id="FungiDB:SJAG_02144"/>
<feature type="transmembrane region" description="Helical" evidence="8">
    <location>
        <begin position="389"/>
        <end position="411"/>
    </location>
</feature>
<dbReference type="Proteomes" id="UP000001744">
    <property type="component" value="Unassembled WGS sequence"/>
</dbReference>
<feature type="transmembrane region" description="Helical" evidence="8">
    <location>
        <begin position="85"/>
        <end position="107"/>
    </location>
</feature>
<dbReference type="EMBL" id="KE651166">
    <property type="protein sequence ID" value="EEB07063.1"/>
    <property type="molecule type" value="Genomic_DNA"/>
</dbReference>
<dbReference type="PANTHER" id="PTHR45649">
    <property type="entry name" value="AMINO-ACID PERMEASE BAT1"/>
    <property type="match status" value="1"/>
</dbReference>
<dbReference type="HOGENOM" id="CLU_004495_7_1_1"/>
<evidence type="ECO:0000256" key="7">
    <source>
        <dbReference type="ARBA" id="ARBA00023136"/>
    </source>
</evidence>
<feature type="transmembrane region" description="Helical" evidence="8">
    <location>
        <begin position="119"/>
        <end position="138"/>
    </location>
</feature>
<dbReference type="GO" id="GO:0015812">
    <property type="term" value="P:gamma-aminobutyric acid transport"/>
    <property type="evidence" value="ECO:0000318"/>
    <property type="project" value="GO_Central"/>
</dbReference>
<proteinExistence type="inferred from homology"/>
<dbReference type="AlphaFoldDB" id="B6K1N2"/>
<dbReference type="eggNOG" id="KOG1289">
    <property type="taxonomic scope" value="Eukaryota"/>
</dbReference>
<feature type="transmembrane region" description="Helical" evidence="8">
    <location>
        <begin position="448"/>
        <end position="465"/>
    </location>
</feature>
<keyword evidence="5" id="KW-0029">Amino-acid transport</keyword>
<comment type="subcellular location">
    <subcellularLocation>
        <location evidence="1">Membrane</location>
        <topology evidence="1">Multi-pass membrane protein</topology>
    </subcellularLocation>
</comment>
<gene>
    <name evidence="9" type="ORF">SJAG_02144</name>
</gene>
<evidence type="ECO:0000256" key="1">
    <source>
        <dbReference type="ARBA" id="ARBA00004141"/>
    </source>
</evidence>
<sequence length="551" mass="60837">MEKKETQLSCTHRESEESNKDEKFLNSLGYKERLHRTYNLFENFASSFAACDCMSNIRGSFYVGLMAGGPSAYWITYAISLPLNLISAAVMSETCSALPAAGSIYLWASASGGKRFGRLFGFIVAWWSTTAWTSFVAVNCNSITKFIFGEVPVFGSSFNTSSSSIKFRAVQWAIAEGLLLVSILISYIPPRIFRHIFRLSVAVILLDFFLNMIWLPIAVSSSYGFRGREFMLSTNYGLGEGVSHGWSWCLTFFCTARVLVGYDAAGHVAEETKDASHNAARGMMYSTLVNGLLSAAVIVMFLFCLPPTPHVYELLKLNPQQPFVSFYAESLGKHAHVFMNVVGMIGMLLDTTMAILASSRLVFAVARDGVLPFSGFLKRVDRDGQPRNAVTFIYVVAALLLCTILPSTVAFTSLMSAAAVPTFTAYALICFGRVFLSRKCMPKSAWSLGRFSLPFLVISMFWNLWSSIILLSPKAFPVTGKNFNYAPVILGSITVFAIISYFVIPSEKWNSCRNIYRSDNDRGVKEETVKEPGEVLIVEKTSSLSSASFSA</sequence>
<dbReference type="PANTHER" id="PTHR45649:SF53">
    <property type="entry name" value="AMINO ACID PERMEASE"/>
    <property type="match status" value="1"/>
</dbReference>
<feature type="transmembrane region" description="Helical" evidence="8">
    <location>
        <begin position="485"/>
        <end position="504"/>
    </location>
</feature>
<keyword evidence="6 8" id="KW-1133">Transmembrane helix</keyword>
<dbReference type="RefSeq" id="XP_002173356.1">
    <property type="nucleotide sequence ID" value="XM_002173320.1"/>
</dbReference>
<organism evidence="9 10">
    <name type="scientific">Schizosaccharomyces japonicus (strain yFS275 / FY16936)</name>
    <name type="common">Fission yeast</name>
    <dbReference type="NCBI Taxonomy" id="402676"/>
    <lineage>
        <taxon>Eukaryota</taxon>
        <taxon>Fungi</taxon>
        <taxon>Dikarya</taxon>
        <taxon>Ascomycota</taxon>
        <taxon>Taphrinomycotina</taxon>
        <taxon>Schizosaccharomycetes</taxon>
        <taxon>Schizosaccharomycetales</taxon>
        <taxon>Schizosaccharomycetaceae</taxon>
        <taxon>Schizosaccharomyces</taxon>
    </lineage>
</organism>
<feature type="transmembrane region" description="Helical" evidence="8">
    <location>
        <begin position="169"/>
        <end position="189"/>
    </location>
</feature>
<dbReference type="InterPro" id="IPR002293">
    <property type="entry name" value="AA/rel_permease1"/>
</dbReference>
<evidence type="ECO:0000313" key="10">
    <source>
        <dbReference type="Proteomes" id="UP000001744"/>
    </source>
</evidence>
<dbReference type="GO" id="GO:0016020">
    <property type="term" value="C:membrane"/>
    <property type="evidence" value="ECO:0007669"/>
    <property type="project" value="UniProtKB-SubCell"/>
</dbReference>
<protein>
    <recommendedName>
        <fullName evidence="11">Amino acid permease</fullName>
    </recommendedName>
</protein>
<feature type="transmembrane region" description="Helical" evidence="8">
    <location>
        <begin position="283"/>
        <end position="303"/>
    </location>
</feature>
<keyword evidence="4 8" id="KW-0812">Transmembrane</keyword>
<evidence type="ECO:0000256" key="8">
    <source>
        <dbReference type="SAM" id="Phobius"/>
    </source>
</evidence>
<keyword evidence="10" id="KW-1185">Reference proteome</keyword>
<evidence type="ECO:0008006" key="11">
    <source>
        <dbReference type="Google" id="ProtNLM"/>
    </source>
</evidence>
<feature type="transmembrane region" description="Helical" evidence="8">
    <location>
        <begin position="337"/>
        <end position="357"/>
    </location>
</feature>
<dbReference type="OrthoDB" id="10054429at2759"/>
<evidence type="ECO:0000256" key="3">
    <source>
        <dbReference type="ARBA" id="ARBA00022448"/>
    </source>
</evidence>
<comment type="similarity">
    <text evidence="2">Belongs to the amino acid-polyamine-organocation (APC) superfamily.</text>
</comment>
<dbReference type="OMA" id="SAYWITY"/>
<dbReference type="GO" id="GO:0015185">
    <property type="term" value="F:gamma-aminobutyric acid transmembrane transporter activity"/>
    <property type="evidence" value="ECO:0000318"/>
    <property type="project" value="GO_Central"/>
</dbReference>
<keyword evidence="3" id="KW-0813">Transport</keyword>
<accession>B6K1N2</accession>
<keyword evidence="7 8" id="KW-0472">Membrane</keyword>
<evidence type="ECO:0000256" key="2">
    <source>
        <dbReference type="ARBA" id="ARBA00009523"/>
    </source>
</evidence>
<feature type="transmembrane region" description="Helical" evidence="8">
    <location>
        <begin position="245"/>
        <end position="262"/>
    </location>
</feature>
<dbReference type="GeneID" id="7052072"/>
<evidence type="ECO:0000256" key="6">
    <source>
        <dbReference type="ARBA" id="ARBA00022989"/>
    </source>
</evidence>
<feature type="transmembrane region" description="Helical" evidence="8">
    <location>
        <begin position="61"/>
        <end position="79"/>
    </location>
</feature>
<reference evidence="9 10" key="1">
    <citation type="journal article" date="2011" name="Science">
        <title>Comparative functional genomics of the fission yeasts.</title>
        <authorList>
            <person name="Rhind N."/>
            <person name="Chen Z."/>
            <person name="Yassour M."/>
            <person name="Thompson D.A."/>
            <person name="Haas B.J."/>
            <person name="Habib N."/>
            <person name="Wapinski I."/>
            <person name="Roy S."/>
            <person name="Lin M.F."/>
            <person name="Heiman D.I."/>
            <person name="Young S.K."/>
            <person name="Furuya K."/>
            <person name="Guo Y."/>
            <person name="Pidoux A."/>
            <person name="Chen H.M."/>
            <person name="Robbertse B."/>
            <person name="Goldberg J.M."/>
            <person name="Aoki K."/>
            <person name="Bayne E.H."/>
            <person name="Berlin A.M."/>
            <person name="Desjardins C.A."/>
            <person name="Dobbs E."/>
            <person name="Dukaj L."/>
            <person name="Fan L."/>
            <person name="FitzGerald M.G."/>
            <person name="French C."/>
            <person name="Gujja S."/>
            <person name="Hansen K."/>
            <person name="Keifenheim D."/>
            <person name="Levin J.Z."/>
            <person name="Mosher R.A."/>
            <person name="Mueller C.A."/>
            <person name="Pfiffner J."/>
            <person name="Priest M."/>
            <person name="Russ C."/>
            <person name="Smialowska A."/>
            <person name="Swoboda P."/>
            <person name="Sykes S.M."/>
            <person name="Vaughn M."/>
            <person name="Vengrova S."/>
            <person name="Yoder R."/>
            <person name="Zeng Q."/>
            <person name="Allshire R."/>
            <person name="Baulcombe D."/>
            <person name="Birren B.W."/>
            <person name="Brown W."/>
            <person name="Ekwall K."/>
            <person name="Kellis M."/>
            <person name="Leatherwood J."/>
            <person name="Levin H."/>
            <person name="Margalit H."/>
            <person name="Martienssen R."/>
            <person name="Nieduszynski C.A."/>
            <person name="Spatafora J.W."/>
            <person name="Friedman N."/>
            <person name="Dalgaard J.Z."/>
            <person name="Baumann P."/>
            <person name="Niki H."/>
            <person name="Regev A."/>
            <person name="Nusbaum C."/>
        </authorList>
    </citation>
    <scope>NUCLEOTIDE SEQUENCE [LARGE SCALE GENOMIC DNA]</scope>
    <source>
        <strain evidence="10">yFS275 / FY16936</strain>
    </source>
</reference>
<evidence type="ECO:0000256" key="5">
    <source>
        <dbReference type="ARBA" id="ARBA00022970"/>
    </source>
</evidence>
<dbReference type="PIRSF" id="PIRSF006060">
    <property type="entry name" value="AA_transporter"/>
    <property type="match status" value="1"/>
</dbReference>
<dbReference type="JaponicusDB" id="SJAG_02144"/>
<evidence type="ECO:0000313" key="9">
    <source>
        <dbReference type="EMBL" id="EEB07063.1"/>
    </source>
</evidence>
<feature type="transmembrane region" description="Helical" evidence="8">
    <location>
        <begin position="417"/>
        <end position="436"/>
    </location>
</feature>
<evidence type="ECO:0000256" key="4">
    <source>
        <dbReference type="ARBA" id="ARBA00022692"/>
    </source>
</evidence>
<feature type="transmembrane region" description="Helical" evidence="8">
    <location>
        <begin position="201"/>
        <end position="225"/>
    </location>
</feature>
<dbReference type="Pfam" id="PF13520">
    <property type="entry name" value="AA_permease_2"/>
    <property type="match status" value="1"/>
</dbReference>
<dbReference type="STRING" id="402676.B6K1N2"/>
<dbReference type="Gene3D" id="1.20.1740.10">
    <property type="entry name" value="Amino acid/polyamine transporter I"/>
    <property type="match status" value="1"/>
</dbReference>
<name>B6K1N2_SCHJY</name>